<dbReference type="OrthoDB" id="9815989at2"/>
<dbReference type="EMBL" id="ACYG01000008">
    <property type="protein sequence ID" value="EEV18754.1"/>
    <property type="molecule type" value="Genomic_DNA"/>
</dbReference>
<proteinExistence type="predicted"/>
<accession>C8PEF9</accession>
<organism evidence="2 3">
    <name type="scientific">Campylobacter gracilis RM3268</name>
    <dbReference type="NCBI Taxonomy" id="553220"/>
    <lineage>
        <taxon>Bacteria</taxon>
        <taxon>Pseudomonadati</taxon>
        <taxon>Campylobacterota</taxon>
        <taxon>Epsilonproteobacteria</taxon>
        <taxon>Campylobacterales</taxon>
        <taxon>Campylobacteraceae</taxon>
        <taxon>Campylobacter</taxon>
    </lineage>
</organism>
<name>C8PEF9_9BACT</name>
<dbReference type="Pfam" id="PF01266">
    <property type="entry name" value="DAO"/>
    <property type="match status" value="1"/>
</dbReference>
<evidence type="ECO:0000313" key="2">
    <source>
        <dbReference type="EMBL" id="EEV18754.1"/>
    </source>
</evidence>
<feature type="domain" description="FAD dependent oxidoreductase" evidence="1">
    <location>
        <begin position="5"/>
        <end position="309"/>
    </location>
</feature>
<gene>
    <name evidence="2" type="ORF">CAMGR0001_1860</name>
</gene>
<sequence length="381" mass="44322">MKKYDCIVIGGGFFGSTLGMFLKEYFDDVVVIEQEDDILKRASYVNQARVHMGYHYPRSLVTALRSMANFPKFIRDFAKAIKDDFDKYYAIARIGSKVSSKQFYEMYKKLGAPIKVAPSSIKAMFDDRLIEDVFRVKEFAFDAKILKEIIQEKYIETKCELRLNTTVYNIENGNDGYISVNLKEDESICAKFVFNCTYSGLNTILQRSNLPLLNLKHEITEMSLIEMPDELKNFSITVMDGPFFSIMPFPSKGLNTFSHVRYTPHGSWIDREEYHNGYDVLNSYHKKSNFKYMINDAKRYIPMLEDVIYKDSIFEVKTVLVKNEMNDGRPILFTKDYGIKNFSNIMGGKIDNIYDILDTIKEAKDFLGVKKRDFWNIFSNI</sequence>
<dbReference type="Proteomes" id="UP000005709">
    <property type="component" value="Unassembled WGS sequence"/>
</dbReference>
<dbReference type="Gene3D" id="3.30.9.10">
    <property type="entry name" value="D-Amino Acid Oxidase, subunit A, domain 2"/>
    <property type="match status" value="1"/>
</dbReference>
<keyword evidence="3" id="KW-1185">Reference proteome</keyword>
<dbReference type="RefSeq" id="WP_005869380.1">
    <property type="nucleotide sequence ID" value="NZ_ACYG01000008.1"/>
</dbReference>
<dbReference type="Gene3D" id="3.50.50.60">
    <property type="entry name" value="FAD/NAD(P)-binding domain"/>
    <property type="match status" value="1"/>
</dbReference>
<dbReference type="PANTHER" id="PTHR42720">
    <property type="entry name" value="GLYCEROL-3-PHOSPHATE DEHYDROGENASE"/>
    <property type="match status" value="1"/>
</dbReference>
<dbReference type="STRING" id="824.CGRAC_0512"/>
<dbReference type="eggNOG" id="COG0665">
    <property type="taxonomic scope" value="Bacteria"/>
</dbReference>
<protein>
    <submittedName>
        <fullName evidence="2">FAD dependent oxidoreductase</fullName>
    </submittedName>
</protein>
<dbReference type="InterPro" id="IPR052745">
    <property type="entry name" value="G3P_Oxidase/Oxidoreductase"/>
</dbReference>
<dbReference type="PANTHER" id="PTHR42720:SF1">
    <property type="entry name" value="GLYCEROL 3-PHOSPHATE OXIDASE"/>
    <property type="match status" value="1"/>
</dbReference>
<evidence type="ECO:0000259" key="1">
    <source>
        <dbReference type="Pfam" id="PF01266"/>
    </source>
</evidence>
<dbReference type="InterPro" id="IPR036188">
    <property type="entry name" value="FAD/NAD-bd_sf"/>
</dbReference>
<dbReference type="InterPro" id="IPR006076">
    <property type="entry name" value="FAD-dep_OxRdtase"/>
</dbReference>
<dbReference type="SUPFAM" id="SSF51905">
    <property type="entry name" value="FAD/NAD(P)-binding domain"/>
    <property type="match status" value="1"/>
</dbReference>
<evidence type="ECO:0000313" key="3">
    <source>
        <dbReference type="Proteomes" id="UP000005709"/>
    </source>
</evidence>
<reference evidence="2 3" key="1">
    <citation type="submission" date="2009-07" db="EMBL/GenBank/DDBJ databases">
        <authorList>
            <person name="Madupu R."/>
            <person name="Sebastian Y."/>
            <person name="Durkin A.S."/>
            <person name="Torralba M."/>
            <person name="Methe B."/>
            <person name="Sutton G.G."/>
            <person name="Strausberg R.L."/>
            <person name="Nelson K.E."/>
        </authorList>
    </citation>
    <scope>NUCLEOTIDE SEQUENCE [LARGE SCALE GENOMIC DNA]</scope>
    <source>
        <strain evidence="2 3">RM3268</strain>
    </source>
</reference>
<dbReference type="AlphaFoldDB" id="C8PEF9"/>
<comment type="caution">
    <text evidence="2">The sequence shown here is derived from an EMBL/GenBank/DDBJ whole genome shotgun (WGS) entry which is preliminary data.</text>
</comment>